<sequence>MGLSNEAIPQDLDGRRPESLRWLSGPATSWWGPVGPERTVWWRGLTSTTVQFPRALGTPAASCQPPLFAFARSFHLYLLPHYLLLIVSGKRLSFCLPNRFIASLLPVGVGFSMAIARTYIVYPRKYQPLCSEDDRRRVANVAILLRIGASSRRESVALAFGYERYLRSFYGRGWLLPPRGVSFWERAKAEGSGPSMPKRKGLGVGEEGCSRLTVMRAGSDAVRWKGSGPVEHGREGASPRGQFRRGEGGRVPSGSSGSRVDEGFVNNRAAIRRPGETRTHVDSGQGVLPLLPFFVGPPLHHRPHLFFYQHPPSPSSLIFLLLLPFLLRILLTTTTSSSTSSSSLASPTASFLPLPPQRGRGRNILDVYVPRGIEGGYLHTITGGEVSPGPPTRRSQTTTTTTRRPLAVTHGVLPSSGVPTYSGYQRTERPNEASVDAAHPNGPDLSARKTHAQQFNTFTSHRPTE</sequence>
<gene>
    <name evidence="2" type="ORF">DBV15_04562</name>
</gene>
<protein>
    <submittedName>
        <fullName evidence="2">Uncharacterized protein</fullName>
    </submittedName>
</protein>
<feature type="region of interest" description="Disordered" evidence="1">
    <location>
        <begin position="223"/>
        <end position="262"/>
    </location>
</feature>
<evidence type="ECO:0000313" key="2">
    <source>
        <dbReference type="EMBL" id="TGZ48176.1"/>
    </source>
</evidence>
<feature type="region of interest" description="Disordered" evidence="1">
    <location>
        <begin position="337"/>
        <end position="357"/>
    </location>
</feature>
<organism evidence="2 3">
    <name type="scientific">Temnothorax longispinosus</name>
    <dbReference type="NCBI Taxonomy" id="300112"/>
    <lineage>
        <taxon>Eukaryota</taxon>
        <taxon>Metazoa</taxon>
        <taxon>Ecdysozoa</taxon>
        <taxon>Arthropoda</taxon>
        <taxon>Hexapoda</taxon>
        <taxon>Insecta</taxon>
        <taxon>Pterygota</taxon>
        <taxon>Neoptera</taxon>
        <taxon>Endopterygota</taxon>
        <taxon>Hymenoptera</taxon>
        <taxon>Apocrita</taxon>
        <taxon>Aculeata</taxon>
        <taxon>Formicoidea</taxon>
        <taxon>Formicidae</taxon>
        <taxon>Myrmicinae</taxon>
        <taxon>Temnothorax</taxon>
    </lineage>
</organism>
<evidence type="ECO:0000313" key="3">
    <source>
        <dbReference type="Proteomes" id="UP000310200"/>
    </source>
</evidence>
<keyword evidence="3" id="KW-1185">Reference proteome</keyword>
<feature type="compositionally biased region" description="Low complexity" evidence="1">
    <location>
        <begin position="337"/>
        <end position="352"/>
    </location>
</feature>
<dbReference type="EMBL" id="QBLH01002544">
    <property type="protein sequence ID" value="TGZ48176.1"/>
    <property type="molecule type" value="Genomic_DNA"/>
</dbReference>
<accession>A0A4S2KGR8</accession>
<comment type="caution">
    <text evidence="2">The sequence shown here is derived from an EMBL/GenBank/DDBJ whole genome shotgun (WGS) entry which is preliminary data.</text>
</comment>
<name>A0A4S2KGR8_9HYME</name>
<feature type="compositionally biased region" description="Low complexity" evidence="1">
    <location>
        <begin position="392"/>
        <end position="405"/>
    </location>
</feature>
<evidence type="ECO:0000256" key="1">
    <source>
        <dbReference type="SAM" id="MobiDB-lite"/>
    </source>
</evidence>
<dbReference type="AlphaFoldDB" id="A0A4S2KGR8"/>
<feature type="region of interest" description="Disordered" evidence="1">
    <location>
        <begin position="380"/>
        <end position="448"/>
    </location>
</feature>
<reference evidence="2 3" key="1">
    <citation type="journal article" date="2019" name="Philos. Trans. R. Soc. Lond., B, Biol. Sci.">
        <title>Ant behaviour and brain gene expression of defending hosts depend on the ecological success of the intruding social parasite.</title>
        <authorList>
            <person name="Kaur R."/>
            <person name="Stoldt M."/>
            <person name="Jongepier E."/>
            <person name="Feldmeyer B."/>
            <person name="Menzel F."/>
            <person name="Bornberg-Bauer E."/>
            <person name="Foitzik S."/>
        </authorList>
    </citation>
    <scope>NUCLEOTIDE SEQUENCE [LARGE SCALE GENOMIC DNA]</scope>
    <source>
        <tissue evidence="2">Whole body</tissue>
    </source>
</reference>
<proteinExistence type="predicted"/>
<dbReference type="Proteomes" id="UP000310200">
    <property type="component" value="Unassembled WGS sequence"/>
</dbReference>